<name>A0A0S2DK31_LYSEN</name>
<dbReference type="PANTHER" id="PTHR35841:SF1">
    <property type="entry name" value="PHOSPHONATES-BINDING PERIPLASMIC PROTEIN"/>
    <property type="match status" value="1"/>
</dbReference>
<evidence type="ECO:0000313" key="3">
    <source>
        <dbReference type="Proteomes" id="UP000061569"/>
    </source>
</evidence>
<feature type="chain" id="PRO_5006595141" description="Phosphate/phosphite/phosphonate ABC transporter substrate-binding protein" evidence="1">
    <location>
        <begin position="29"/>
        <end position="324"/>
    </location>
</feature>
<evidence type="ECO:0008006" key="4">
    <source>
        <dbReference type="Google" id="ProtNLM"/>
    </source>
</evidence>
<protein>
    <recommendedName>
        <fullName evidence="4">Phosphate/phosphite/phosphonate ABC transporter substrate-binding protein</fullName>
    </recommendedName>
</protein>
<dbReference type="AlphaFoldDB" id="A0A0S2DK31"/>
<proteinExistence type="predicted"/>
<keyword evidence="1" id="KW-0732">Signal</keyword>
<sequence length="324" mass="35767">MMRLVARAWRLALLFGLVLSGAWGPAAASPAPHERPGHGHGDDPDAHVLVLGRISDDPKAHYEQLKPLLDYVVPRMAEVGIREGRILMAKDAQQMGSYLRRGRVDWVSETAGTAMLLNQRAGALPLLLTERDGVSHYHSVFFARRDSGLRSLDDLSGHNVAFQRPSSTSAYFVPAATLLERGLRLEILLSPTDRINRGAVGYLFARSELNIATWVHKRLVDAGVMSNLDWDNPRRVPEAFRGDLVLIGRSADYPRALELVRPGLDPKVSARLREVLLEAAGDPDAGEALLRFFKTTRFMPVDPASQRALDRIGHGVAQVRAEVE</sequence>
<reference evidence="2 3" key="1">
    <citation type="submission" date="2015-11" db="EMBL/GenBank/DDBJ databases">
        <title>Genome sequences of Lysobacter enzymogenes strain C3 and Lysobacter antibioticus ATCC 29479.</title>
        <authorList>
            <person name="Kobayashi D.Y."/>
        </authorList>
    </citation>
    <scope>NUCLEOTIDE SEQUENCE [LARGE SCALE GENOMIC DNA]</scope>
    <source>
        <strain evidence="2 3">C3</strain>
    </source>
</reference>
<evidence type="ECO:0000313" key="2">
    <source>
        <dbReference type="EMBL" id="ALN58851.1"/>
    </source>
</evidence>
<dbReference type="Pfam" id="PF12974">
    <property type="entry name" value="Phosphonate-bd"/>
    <property type="match status" value="1"/>
</dbReference>
<dbReference type="Gene3D" id="3.40.190.10">
    <property type="entry name" value="Periplasmic binding protein-like II"/>
    <property type="match status" value="2"/>
</dbReference>
<feature type="signal peptide" evidence="1">
    <location>
        <begin position="1"/>
        <end position="28"/>
    </location>
</feature>
<dbReference type="KEGG" id="lez:GLE_3506"/>
<dbReference type="EMBL" id="CP013140">
    <property type="protein sequence ID" value="ALN58851.1"/>
    <property type="molecule type" value="Genomic_DNA"/>
</dbReference>
<dbReference type="PANTHER" id="PTHR35841">
    <property type="entry name" value="PHOSPHONATES-BINDING PERIPLASMIC PROTEIN"/>
    <property type="match status" value="1"/>
</dbReference>
<dbReference type="SUPFAM" id="SSF53850">
    <property type="entry name" value="Periplasmic binding protein-like II"/>
    <property type="match status" value="1"/>
</dbReference>
<gene>
    <name evidence="2" type="ORF">GLE_3506</name>
</gene>
<organism evidence="2 3">
    <name type="scientific">Lysobacter enzymogenes</name>
    <dbReference type="NCBI Taxonomy" id="69"/>
    <lineage>
        <taxon>Bacteria</taxon>
        <taxon>Pseudomonadati</taxon>
        <taxon>Pseudomonadota</taxon>
        <taxon>Gammaproteobacteria</taxon>
        <taxon>Lysobacterales</taxon>
        <taxon>Lysobacteraceae</taxon>
        <taxon>Lysobacter</taxon>
    </lineage>
</organism>
<dbReference type="STRING" id="69.GLE_3506"/>
<dbReference type="PATRIC" id="fig|69.6.peg.3450"/>
<evidence type="ECO:0000256" key="1">
    <source>
        <dbReference type="SAM" id="SignalP"/>
    </source>
</evidence>
<accession>A0A0S2DK31</accession>
<dbReference type="Proteomes" id="UP000061569">
    <property type="component" value="Chromosome"/>
</dbReference>